<organism evidence="2 3">
    <name type="scientific">Mycena albidolilacea</name>
    <dbReference type="NCBI Taxonomy" id="1033008"/>
    <lineage>
        <taxon>Eukaryota</taxon>
        <taxon>Fungi</taxon>
        <taxon>Dikarya</taxon>
        <taxon>Basidiomycota</taxon>
        <taxon>Agaricomycotina</taxon>
        <taxon>Agaricomycetes</taxon>
        <taxon>Agaricomycetidae</taxon>
        <taxon>Agaricales</taxon>
        <taxon>Marasmiineae</taxon>
        <taxon>Mycenaceae</taxon>
        <taxon>Mycena</taxon>
    </lineage>
</organism>
<feature type="region of interest" description="Disordered" evidence="1">
    <location>
        <begin position="162"/>
        <end position="308"/>
    </location>
</feature>
<dbReference type="AlphaFoldDB" id="A0AAD6ZHD1"/>
<sequence length="308" mass="34284">MPPTSPKLVTGPPCELISRIDYLRDLLKNLLSSLPKDLPNSHYQFYLDLESIDLCGYFGAAGHRLEIAFQTFTLGKQPLVFLQRGSCIDDLPKLLKLAVKQMSDGERENFRTAWIKHLIRAAKDSGAKIPAPKCKAVALTTDSTNTDPALLPAKKAKGAVMVVDDSESDCEPNTHSPSPLITPAIPPPAPPPRPNPPTQKTTESTFAAFGWKKASPEEVKAQWRKVREENEDKRKEKVADDERREEEKKQHTQELATLRKRREHERKAAAKDTDIDAASSTSGKSEITSETIIAQERHDRSHSKPPSI</sequence>
<keyword evidence="3" id="KW-1185">Reference proteome</keyword>
<evidence type="ECO:0000313" key="3">
    <source>
        <dbReference type="Proteomes" id="UP001218218"/>
    </source>
</evidence>
<feature type="compositionally biased region" description="Basic and acidic residues" evidence="1">
    <location>
        <begin position="214"/>
        <end position="252"/>
    </location>
</feature>
<dbReference type="EMBL" id="JARIHO010000047">
    <property type="protein sequence ID" value="KAJ7323198.1"/>
    <property type="molecule type" value="Genomic_DNA"/>
</dbReference>
<dbReference type="Proteomes" id="UP001218218">
    <property type="component" value="Unassembled WGS sequence"/>
</dbReference>
<comment type="caution">
    <text evidence="2">The sequence shown here is derived from an EMBL/GenBank/DDBJ whole genome shotgun (WGS) entry which is preliminary data.</text>
</comment>
<protein>
    <submittedName>
        <fullName evidence="2">Uncharacterized protein</fullName>
    </submittedName>
</protein>
<feature type="compositionally biased region" description="Polar residues" evidence="1">
    <location>
        <begin position="283"/>
        <end position="292"/>
    </location>
</feature>
<reference evidence="2" key="1">
    <citation type="submission" date="2023-03" db="EMBL/GenBank/DDBJ databases">
        <title>Massive genome expansion in bonnet fungi (Mycena s.s.) driven by repeated elements and novel gene families across ecological guilds.</title>
        <authorList>
            <consortium name="Lawrence Berkeley National Laboratory"/>
            <person name="Harder C.B."/>
            <person name="Miyauchi S."/>
            <person name="Viragh M."/>
            <person name="Kuo A."/>
            <person name="Thoen E."/>
            <person name="Andreopoulos B."/>
            <person name="Lu D."/>
            <person name="Skrede I."/>
            <person name="Drula E."/>
            <person name="Henrissat B."/>
            <person name="Morin E."/>
            <person name="Kohler A."/>
            <person name="Barry K."/>
            <person name="LaButti K."/>
            <person name="Morin E."/>
            <person name="Salamov A."/>
            <person name="Lipzen A."/>
            <person name="Mereny Z."/>
            <person name="Hegedus B."/>
            <person name="Baldrian P."/>
            <person name="Stursova M."/>
            <person name="Weitz H."/>
            <person name="Taylor A."/>
            <person name="Grigoriev I.V."/>
            <person name="Nagy L.G."/>
            <person name="Martin F."/>
            <person name="Kauserud H."/>
        </authorList>
    </citation>
    <scope>NUCLEOTIDE SEQUENCE</scope>
    <source>
        <strain evidence="2">CBHHK002</strain>
    </source>
</reference>
<feature type="compositionally biased region" description="Basic and acidic residues" evidence="1">
    <location>
        <begin position="265"/>
        <end position="274"/>
    </location>
</feature>
<feature type="compositionally biased region" description="Pro residues" evidence="1">
    <location>
        <begin position="184"/>
        <end position="197"/>
    </location>
</feature>
<evidence type="ECO:0000313" key="2">
    <source>
        <dbReference type="EMBL" id="KAJ7323198.1"/>
    </source>
</evidence>
<gene>
    <name evidence="2" type="ORF">DFH08DRAFT_969285</name>
</gene>
<proteinExistence type="predicted"/>
<evidence type="ECO:0000256" key="1">
    <source>
        <dbReference type="SAM" id="MobiDB-lite"/>
    </source>
</evidence>
<accession>A0AAD6ZHD1</accession>
<name>A0AAD6ZHD1_9AGAR</name>